<comment type="similarity">
    <text evidence="2 11">Belongs to the GTF2H2 family.</text>
</comment>
<evidence type="ECO:0000256" key="8">
    <source>
        <dbReference type="ARBA" id="ARBA00023163"/>
    </source>
</evidence>
<evidence type="ECO:0000256" key="4">
    <source>
        <dbReference type="ARBA" id="ARBA00022763"/>
    </source>
</evidence>
<name>A0A7S0IG78_MICPS</name>
<dbReference type="NCBIfam" id="TIGR00622">
    <property type="entry name" value="ssl1"/>
    <property type="match status" value="1"/>
</dbReference>
<dbReference type="InterPro" id="IPR046349">
    <property type="entry name" value="C1-like_sf"/>
</dbReference>
<comment type="subcellular location">
    <subcellularLocation>
        <location evidence="1 11">Nucleus</location>
    </subcellularLocation>
</comment>
<dbReference type="SUPFAM" id="SSF53300">
    <property type="entry name" value="vWA-like"/>
    <property type="match status" value="1"/>
</dbReference>
<evidence type="ECO:0000256" key="2">
    <source>
        <dbReference type="ARBA" id="ARBA00006092"/>
    </source>
</evidence>
<keyword evidence="6 11" id="KW-0862">Zinc</keyword>
<dbReference type="PANTHER" id="PTHR12695">
    <property type="entry name" value="GENERAL TRANSCRIPTION FACTOR IIH SUBUNIT 2"/>
    <property type="match status" value="1"/>
</dbReference>
<proteinExistence type="inferred from homology"/>
<dbReference type="EMBL" id="HBEQ01010337">
    <property type="protein sequence ID" value="CAD8520891.1"/>
    <property type="molecule type" value="Transcribed_RNA"/>
</dbReference>
<keyword evidence="4" id="KW-0227">DNA damage</keyword>
<dbReference type="SMART" id="SM01047">
    <property type="entry name" value="C1_4"/>
    <property type="match status" value="1"/>
</dbReference>
<keyword evidence="9" id="KW-0234">DNA repair</keyword>
<dbReference type="SUPFAM" id="SSF57889">
    <property type="entry name" value="Cysteine-rich domain"/>
    <property type="match status" value="1"/>
</dbReference>
<evidence type="ECO:0000256" key="5">
    <source>
        <dbReference type="ARBA" id="ARBA00022771"/>
    </source>
</evidence>
<dbReference type="Pfam" id="PF04056">
    <property type="entry name" value="Ssl1"/>
    <property type="match status" value="1"/>
</dbReference>
<dbReference type="InterPro" id="IPR007198">
    <property type="entry name" value="Ssl1-like"/>
</dbReference>
<evidence type="ECO:0000256" key="10">
    <source>
        <dbReference type="ARBA" id="ARBA00023242"/>
    </source>
</evidence>
<dbReference type="InterPro" id="IPR013083">
    <property type="entry name" value="Znf_RING/FYVE/PHD"/>
</dbReference>
<evidence type="ECO:0000256" key="11">
    <source>
        <dbReference type="PIRNR" id="PIRNR015919"/>
    </source>
</evidence>
<dbReference type="PIRSF" id="PIRSF015919">
    <property type="entry name" value="TFIIH_SSL1"/>
    <property type="match status" value="1"/>
</dbReference>
<dbReference type="AlphaFoldDB" id="A0A7S0IG78"/>
<evidence type="ECO:0000259" key="13">
    <source>
        <dbReference type="PROSITE" id="PS00028"/>
    </source>
</evidence>
<gene>
    <name evidence="14" type="ORF">MCOM1403_LOCUS8317</name>
</gene>
<keyword evidence="5" id="KW-0863">Zinc-finger</keyword>
<evidence type="ECO:0000256" key="7">
    <source>
        <dbReference type="ARBA" id="ARBA00023015"/>
    </source>
</evidence>
<evidence type="ECO:0000256" key="6">
    <source>
        <dbReference type="ARBA" id="ARBA00022833"/>
    </source>
</evidence>
<keyword evidence="3 11" id="KW-0479">Metal-binding</keyword>
<dbReference type="SMART" id="SM00327">
    <property type="entry name" value="VWA"/>
    <property type="match status" value="1"/>
</dbReference>
<sequence>MYEPDDEDLAAEEQAASLKAWEKHYQAERTWEDLEEDETGRLRITHGDKQYREKRRKIAMAAANSHVCKGMIRFLYVVVDLSQAVNEADMRPSRLAVVSGILYKFFREYFNQNPLSQLGLVVTRNGIAERLTELSGSPESHITALKENLEAAGDMSIQNSLEQVQSSLAQLPTYGTREVLFVVSALSSCDPGNVHTAIAAAKSANVRVSVVSVAAELHICRRMTEETGGMFGVSQSQHHLEDLLMAHAPPPPLNEEATKASLVEMGFPQKRPLDKGAFFSGRGGEYICPRCASRVEELPAQCSVCSLTLVSSPHLARSYHHLFPVAPFEELNDAAKLDATNCFACNLKFDRSGARGNDDAPSVCPKCKKIYCFQCDVFIHEKLHNCPGCEIDKAKGYKNSA</sequence>
<evidence type="ECO:0000313" key="14">
    <source>
        <dbReference type="EMBL" id="CAD8520891.1"/>
    </source>
</evidence>
<evidence type="ECO:0000256" key="1">
    <source>
        <dbReference type="ARBA" id="ARBA00004123"/>
    </source>
</evidence>
<evidence type="ECO:0000256" key="3">
    <source>
        <dbReference type="ARBA" id="ARBA00022723"/>
    </source>
</evidence>
<dbReference type="InterPro" id="IPR012170">
    <property type="entry name" value="TFIIH_SSL1/p44"/>
</dbReference>
<dbReference type="GO" id="GO:0006289">
    <property type="term" value="P:nucleotide-excision repair"/>
    <property type="evidence" value="ECO:0007669"/>
    <property type="project" value="UniProtKB-UniRule"/>
</dbReference>
<keyword evidence="10 11" id="KW-0539">Nucleus</keyword>
<accession>A0A7S0IG78</accession>
<dbReference type="Gene3D" id="3.30.40.10">
    <property type="entry name" value="Zinc/RING finger domain, C3HC4 (zinc finger)"/>
    <property type="match status" value="1"/>
</dbReference>
<keyword evidence="8 11" id="KW-0804">Transcription</keyword>
<dbReference type="FunFam" id="3.40.50.410:FF:000015">
    <property type="entry name" value="General transcription factor IIH subunit 2"/>
    <property type="match status" value="1"/>
</dbReference>
<protein>
    <recommendedName>
        <fullName evidence="11">General transcription factor IIH subunit</fullName>
    </recommendedName>
</protein>
<reference evidence="14" key="1">
    <citation type="submission" date="2021-01" db="EMBL/GenBank/DDBJ databases">
        <authorList>
            <person name="Corre E."/>
            <person name="Pelletier E."/>
            <person name="Niang G."/>
            <person name="Scheremetjew M."/>
            <person name="Finn R."/>
            <person name="Kale V."/>
            <person name="Holt S."/>
            <person name="Cochrane G."/>
            <person name="Meng A."/>
            <person name="Brown T."/>
            <person name="Cohen L."/>
        </authorList>
    </citation>
    <scope>NUCLEOTIDE SEQUENCE</scope>
    <source>
        <strain evidence="14">CCMP1723</strain>
    </source>
</reference>
<keyword evidence="7 11" id="KW-0805">Transcription regulation</keyword>
<dbReference type="Gene3D" id="3.40.50.410">
    <property type="entry name" value="von Willebrand factor, type A domain"/>
    <property type="match status" value="1"/>
</dbReference>
<feature type="domain" description="C2H2-type" evidence="13">
    <location>
        <begin position="364"/>
        <end position="384"/>
    </location>
</feature>
<dbReference type="GO" id="GO:0000439">
    <property type="term" value="C:transcription factor TFIIH core complex"/>
    <property type="evidence" value="ECO:0007669"/>
    <property type="project" value="InterPro"/>
</dbReference>
<dbReference type="PANTHER" id="PTHR12695:SF2">
    <property type="entry name" value="GENERAL TRANSCRIPTION FACTOR IIH SUBUNIT 2-RELATED"/>
    <property type="match status" value="1"/>
</dbReference>
<dbReference type="InterPro" id="IPR036465">
    <property type="entry name" value="vWFA_dom_sf"/>
</dbReference>
<dbReference type="InterPro" id="IPR002035">
    <property type="entry name" value="VWF_A"/>
</dbReference>
<dbReference type="GO" id="GO:0006351">
    <property type="term" value="P:DNA-templated transcription"/>
    <property type="evidence" value="ECO:0007669"/>
    <property type="project" value="InterPro"/>
</dbReference>
<dbReference type="PROSITE" id="PS00028">
    <property type="entry name" value="ZINC_FINGER_C2H2_1"/>
    <property type="match status" value="1"/>
</dbReference>
<dbReference type="GO" id="GO:0006357">
    <property type="term" value="P:regulation of transcription by RNA polymerase II"/>
    <property type="evidence" value="ECO:0007669"/>
    <property type="project" value="TreeGrafter"/>
</dbReference>
<evidence type="ECO:0000256" key="9">
    <source>
        <dbReference type="ARBA" id="ARBA00023204"/>
    </source>
</evidence>
<dbReference type="GO" id="GO:0008270">
    <property type="term" value="F:zinc ion binding"/>
    <property type="evidence" value="ECO:0007669"/>
    <property type="project" value="UniProtKB-UniRule"/>
</dbReference>
<dbReference type="Pfam" id="PF07975">
    <property type="entry name" value="C1_4"/>
    <property type="match status" value="1"/>
</dbReference>
<evidence type="ECO:0000256" key="12">
    <source>
        <dbReference type="PIRSR" id="PIRSR015919-1"/>
    </source>
</evidence>
<organism evidence="14">
    <name type="scientific">Micromonas pusilla</name>
    <name type="common">Picoplanktonic green alga</name>
    <name type="synonym">Chromulina pusilla</name>
    <dbReference type="NCBI Taxonomy" id="38833"/>
    <lineage>
        <taxon>Eukaryota</taxon>
        <taxon>Viridiplantae</taxon>
        <taxon>Chlorophyta</taxon>
        <taxon>Mamiellophyceae</taxon>
        <taxon>Mamiellales</taxon>
        <taxon>Mamiellaceae</taxon>
        <taxon>Micromonas</taxon>
    </lineage>
</organism>
<dbReference type="InterPro" id="IPR013087">
    <property type="entry name" value="Znf_C2H2_type"/>
</dbReference>
<dbReference type="GO" id="GO:0005675">
    <property type="term" value="C:transcription factor TFIIH holo complex"/>
    <property type="evidence" value="ECO:0007669"/>
    <property type="project" value="UniProtKB-UniRule"/>
</dbReference>
<feature type="zinc finger region" description="C4-type" evidence="12">
    <location>
        <begin position="288"/>
        <end position="305"/>
    </location>
</feature>
<dbReference type="InterPro" id="IPR004595">
    <property type="entry name" value="TFIIH_C1-like_dom"/>
</dbReference>